<keyword evidence="8" id="KW-0645">Protease</keyword>
<keyword evidence="10" id="KW-0677">Repeat</keyword>
<feature type="active site" description="Charge relay system" evidence="17">
    <location>
        <position position="773"/>
    </location>
</feature>
<dbReference type="InterPro" id="IPR035976">
    <property type="entry name" value="Sushi/SCR/CCP_sf"/>
</dbReference>
<evidence type="ECO:0000313" key="24">
    <source>
        <dbReference type="Proteomes" id="UP001187343"/>
    </source>
</evidence>
<keyword evidence="11" id="KW-0378">Hydrolase</keyword>
<feature type="active site" description="Charge relay system" evidence="17">
    <location>
        <position position="653"/>
    </location>
</feature>
<protein>
    <recommendedName>
        <fullName evidence="16">C3/C5 convertase</fullName>
    </recommendedName>
</protein>
<evidence type="ECO:0000256" key="14">
    <source>
        <dbReference type="ARBA" id="ARBA00023157"/>
    </source>
</evidence>
<dbReference type="Gene3D" id="2.40.10.10">
    <property type="entry name" value="Trypsin-like serine proteases"/>
    <property type="match status" value="2"/>
</dbReference>
<dbReference type="PROSITE" id="PS50923">
    <property type="entry name" value="SUSHI"/>
    <property type="match status" value="3"/>
</dbReference>
<reference evidence="23" key="1">
    <citation type="submission" date="2023-08" db="EMBL/GenBank/DDBJ databases">
        <title>Chromosome-level Genome Assembly of mud carp (Cirrhinus molitorella).</title>
        <authorList>
            <person name="Liu H."/>
        </authorList>
    </citation>
    <scope>NUCLEOTIDE SEQUENCE</scope>
    <source>
        <strain evidence="23">Prfri</strain>
        <tissue evidence="23">Muscle</tissue>
    </source>
</reference>
<dbReference type="PROSITE" id="PS00134">
    <property type="entry name" value="TRYPSIN_HIS"/>
    <property type="match status" value="1"/>
</dbReference>
<evidence type="ECO:0000256" key="8">
    <source>
        <dbReference type="ARBA" id="ARBA00022670"/>
    </source>
</evidence>
<dbReference type="PRINTS" id="PR00722">
    <property type="entry name" value="CHYMOTRYPSIN"/>
</dbReference>
<comment type="cofactor">
    <cofactor evidence="1">
        <name>Mn(2+)</name>
        <dbReference type="ChEBI" id="CHEBI:29035"/>
    </cofactor>
</comment>
<evidence type="ECO:0000259" key="21">
    <source>
        <dbReference type="PROSITE" id="PS50240"/>
    </source>
</evidence>
<comment type="subcellular location">
    <subcellularLocation>
        <location evidence="3">Cell surface</location>
    </subcellularLocation>
    <subcellularLocation>
        <location evidence="4">Secreted</location>
    </subcellularLocation>
</comment>
<gene>
    <name evidence="23" type="ORF">Q8A67_018856</name>
</gene>
<dbReference type="PANTHER" id="PTHR46393:SF8">
    <property type="entry name" value="COMPLEMENT C2"/>
    <property type="match status" value="1"/>
</dbReference>
<evidence type="ECO:0000256" key="10">
    <source>
        <dbReference type="ARBA" id="ARBA00022737"/>
    </source>
</evidence>
<evidence type="ECO:0000259" key="22">
    <source>
        <dbReference type="PROSITE" id="PS50923"/>
    </source>
</evidence>
<evidence type="ECO:0000256" key="13">
    <source>
        <dbReference type="ARBA" id="ARBA00022859"/>
    </source>
</evidence>
<dbReference type="Pfam" id="PF00092">
    <property type="entry name" value="VWA"/>
    <property type="match status" value="1"/>
</dbReference>
<comment type="cofactor">
    <cofactor evidence="2">
        <name>Mg(2+)</name>
        <dbReference type="ChEBI" id="CHEBI:18420"/>
    </cofactor>
</comment>
<evidence type="ECO:0000256" key="4">
    <source>
        <dbReference type="ARBA" id="ARBA00004613"/>
    </source>
</evidence>
<dbReference type="InterPro" id="IPR001254">
    <property type="entry name" value="Trypsin_dom"/>
</dbReference>
<dbReference type="GO" id="GO:0006508">
    <property type="term" value="P:proteolysis"/>
    <property type="evidence" value="ECO:0007669"/>
    <property type="project" value="UniProtKB-KW"/>
</dbReference>
<evidence type="ECO:0000256" key="3">
    <source>
        <dbReference type="ARBA" id="ARBA00004241"/>
    </source>
</evidence>
<dbReference type="PIRSF" id="PIRSF001154">
    <property type="entry name" value="Compl_C2_B"/>
    <property type="match status" value="1"/>
</dbReference>
<evidence type="ECO:0000256" key="2">
    <source>
        <dbReference type="ARBA" id="ARBA00001946"/>
    </source>
</evidence>
<evidence type="ECO:0000256" key="19">
    <source>
        <dbReference type="SAM" id="SignalP"/>
    </source>
</evidence>
<dbReference type="PROSITE" id="PS50234">
    <property type="entry name" value="VWFA"/>
    <property type="match status" value="1"/>
</dbReference>
<evidence type="ECO:0000256" key="16">
    <source>
        <dbReference type="ARBA" id="ARBA00029636"/>
    </source>
</evidence>
<sequence>MSAMHYGTACLISFFLCISVCEVQSQYDYDYEENVPKNCNTSESIIGGTVEYSKGGAAGSLLIYHCSDGFEPYPISQKVCSSNGEWEPKVSRVRCEETSDYGDYEEPQKNCSVKLSILGGSVSYSNEGLEGSVLTYHCGAGHYPFPAEKRVCDKDGEWSAMSLPNGKGIRNAVCKEILCPAQLRLDNGQLWPRRQWFKTGEKQTFSCHEGFVLTGSAERNCTDWGGWTGSTPICDDQSEDCKNPGTPPGALRTGSRFRIGDKVRYQCQSGLDMLGPSERQCLDSREWSGAEPRCYAQYSFDQPAVVAQALGGSLSAVMDVSLPDFKKQEQGLGRTIRVVEGRLNVFILLDTSASILPESFQLAKNATVQLIQKLDSYEVNMKFDIVSYASEPKEIVSITNDQSHDVDYVLLKLNMFSAESHGNKRGTNLHKALERVYSQLSFLKVNKESHFNETQNVIIIATDGRSNMGPNPQFILPKIRSLLGYKPGNIDHTQEQLLDVYVFGVGQQVNLAQLKTIASSKKDEHHVFVLKDYKQLGLVFNQMISDSAVTKCGVAQEKQDKPESPYTSKPWHVDIFWALRKCRGSILTKSMVLTAAHCLIQVDSDESVSTASASEITLHHGNGKVIALELILHPQFNVKGLKDKNVKEFYDYDIALIRISEPIRLSVNARPICLPCTGSSNRALRLAPDSTCDQHKKLLLHLDEIPAQFIRQGTHQSDTRIHTGAKRAACIEKARSTIPEDSTASLSEVITDRFMCTGGSEKNRAEMTCKGDSGGPLFLRKRMRYFQVAVVSWGTEQICDSQTTVKNWSPEARDFHINVFPLMPWLKQHLDKELVFLP</sequence>
<evidence type="ECO:0000313" key="23">
    <source>
        <dbReference type="EMBL" id="KAK2881588.1"/>
    </source>
</evidence>
<dbReference type="CDD" id="cd00190">
    <property type="entry name" value="Tryp_SPc"/>
    <property type="match status" value="1"/>
</dbReference>
<dbReference type="Pfam" id="PF00089">
    <property type="entry name" value="Trypsin"/>
    <property type="match status" value="1"/>
</dbReference>
<feature type="disulfide bond" evidence="18">
    <location>
        <begin position="207"/>
        <end position="234"/>
    </location>
</feature>
<evidence type="ECO:0000256" key="15">
    <source>
        <dbReference type="ARBA" id="ARBA00023180"/>
    </source>
</evidence>
<dbReference type="SUPFAM" id="SSF53300">
    <property type="entry name" value="vWA-like"/>
    <property type="match status" value="1"/>
</dbReference>
<dbReference type="InterPro" id="IPR009003">
    <property type="entry name" value="Peptidase_S1_PA"/>
</dbReference>
<keyword evidence="13" id="KW-0391">Immunity</keyword>
<name>A0AA88PF90_9TELE</name>
<evidence type="ECO:0000256" key="18">
    <source>
        <dbReference type="PROSITE-ProRule" id="PRU00302"/>
    </source>
</evidence>
<keyword evidence="6" id="KW-0399">Innate immunity</keyword>
<comment type="caution">
    <text evidence="18">Lacks conserved residue(s) required for the propagation of feature annotation.</text>
</comment>
<dbReference type="GO" id="GO:0045087">
    <property type="term" value="P:innate immune response"/>
    <property type="evidence" value="ECO:0007669"/>
    <property type="project" value="UniProtKB-KW"/>
</dbReference>
<dbReference type="InterPro" id="IPR000436">
    <property type="entry name" value="Sushi_SCR_CCP_dom"/>
</dbReference>
<evidence type="ECO:0000256" key="12">
    <source>
        <dbReference type="ARBA" id="ARBA00022825"/>
    </source>
</evidence>
<dbReference type="InterPro" id="IPR002035">
    <property type="entry name" value="VWF_A"/>
</dbReference>
<dbReference type="SMART" id="SM00032">
    <property type="entry name" value="CCP"/>
    <property type="match status" value="4"/>
</dbReference>
<comment type="caution">
    <text evidence="23">The sequence shown here is derived from an EMBL/GenBank/DDBJ whole genome shotgun (WGS) entry which is preliminary data.</text>
</comment>
<dbReference type="GO" id="GO:0006956">
    <property type="term" value="P:complement activation"/>
    <property type="evidence" value="ECO:0007669"/>
    <property type="project" value="InterPro"/>
</dbReference>
<dbReference type="GO" id="GO:0009986">
    <property type="term" value="C:cell surface"/>
    <property type="evidence" value="ECO:0007669"/>
    <property type="project" value="UniProtKB-SubCell"/>
</dbReference>
<dbReference type="InterPro" id="IPR043504">
    <property type="entry name" value="Peptidase_S1_PA_chymotrypsin"/>
</dbReference>
<evidence type="ECO:0000256" key="1">
    <source>
        <dbReference type="ARBA" id="ARBA00001936"/>
    </source>
</evidence>
<feature type="domain" description="Peptidase S1" evidence="21">
    <location>
        <begin position="543"/>
        <end position="831"/>
    </location>
</feature>
<dbReference type="CDD" id="cd00033">
    <property type="entry name" value="CCP"/>
    <property type="match status" value="4"/>
</dbReference>
<dbReference type="SMART" id="SM00327">
    <property type="entry name" value="VWA"/>
    <property type="match status" value="1"/>
</dbReference>
<dbReference type="Gene3D" id="2.10.70.10">
    <property type="entry name" value="Complement Module, domain 1"/>
    <property type="match status" value="4"/>
</dbReference>
<feature type="chain" id="PRO_5041695548" description="C3/C5 convertase" evidence="19">
    <location>
        <begin position="26"/>
        <end position="838"/>
    </location>
</feature>
<dbReference type="Pfam" id="PF00084">
    <property type="entry name" value="Sushi"/>
    <property type="match status" value="3"/>
</dbReference>
<feature type="signal peptide" evidence="19">
    <location>
        <begin position="1"/>
        <end position="25"/>
    </location>
</feature>
<dbReference type="Gene3D" id="3.40.50.410">
    <property type="entry name" value="von Willebrand factor, type A domain"/>
    <property type="match status" value="1"/>
</dbReference>
<evidence type="ECO:0000256" key="5">
    <source>
        <dbReference type="ARBA" id="ARBA00022525"/>
    </source>
</evidence>
<feature type="domain" description="Sushi" evidence="22">
    <location>
        <begin position="239"/>
        <end position="296"/>
    </location>
</feature>
<evidence type="ECO:0000256" key="9">
    <source>
        <dbReference type="ARBA" id="ARBA00022729"/>
    </source>
</evidence>
<dbReference type="InterPro" id="IPR036465">
    <property type="entry name" value="vWFA_dom_sf"/>
</dbReference>
<dbReference type="GO" id="GO:0004252">
    <property type="term" value="F:serine-type endopeptidase activity"/>
    <property type="evidence" value="ECO:0007669"/>
    <property type="project" value="InterPro"/>
</dbReference>
<feature type="active site" description="Charge relay system" evidence="17">
    <location>
        <position position="597"/>
    </location>
</feature>
<dbReference type="PROSITE" id="PS50240">
    <property type="entry name" value="TRYPSIN_DOM"/>
    <property type="match status" value="1"/>
</dbReference>
<evidence type="ECO:0000256" key="7">
    <source>
        <dbReference type="ARBA" id="ARBA00022659"/>
    </source>
</evidence>
<keyword evidence="5" id="KW-0964">Secreted</keyword>
<keyword evidence="15" id="KW-0325">Glycoprotein</keyword>
<keyword evidence="9 19" id="KW-0732">Signal</keyword>
<dbReference type="InterPro" id="IPR001314">
    <property type="entry name" value="Peptidase_S1A"/>
</dbReference>
<dbReference type="PANTHER" id="PTHR46393">
    <property type="entry name" value="SUSHI DOMAIN-CONTAINING PROTEIN"/>
    <property type="match status" value="1"/>
</dbReference>
<feature type="domain" description="Sushi" evidence="22">
    <location>
        <begin position="37"/>
        <end position="97"/>
    </location>
</feature>
<dbReference type="AlphaFoldDB" id="A0AA88PF90"/>
<evidence type="ECO:0000256" key="6">
    <source>
        <dbReference type="ARBA" id="ARBA00022588"/>
    </source>
</evidence>
<feature type="disulfide bond" evidence="18">
    <location>
        <begin position="267"/>
        <end position="294"/>
    </location>
</feature>
<dbReference type="GO" id="GO:0009617">
    <property type="term" value="P:response to bacterium"/>
    <property type="evidence" value="ECO:0007669"/>
    <property type="project" value="TreeGrafter"/>
</dbReference>
<dbReference type="InterPro" id="IPR011360">
    <property type="entry name" value="Compl_C2_B"/>
</dbReference>
<feature type="domain" description="VWFA" evidence="20">
    <location>
        <begin position="344"/>
        <end position="543"/>
    </location>
</feature>
<proteinExistence type="predicted"/>
<dbReference type="SUPFAM" id="SSF57535">
    <property type="entry name" value="Complement control module/SCR domain"/>
    <property type="match status" value="4"/>
</dbReference>
<dbReference type="EMBL" id="JAUYZG010000018">
    <property type="protein sequence ID" value="KAK2881588.1"/>
    <property type="molecule type" value="Genomic_DNA"/>
</dbReference>
<keyword evidence="14 18" id="KW-1015">Disulfide bond</keyword>
<dbReference type="Proteomes" id="UP001187343">
    <property type="component" value="Unassembled WGS sequence"/>
</dbReference>
<keyword evidence="24" id="KW-1185">Reference proteome</keyword>
<dbReference type="InterPro" id="IPR018114">
    <property type="entry name" value="TRYPSIN_HIS"/>
</dbReference>
<evidence type="ECO:0000256" key="17">
    <source>
        <dbReference type="PIRSR" id="PIRSR001154-1"/>
    </source>
</evidence>
<evidence type="ECO:0000259" key="20">
    <source>
        <dbReference type="PROSITE" id="PS50234"/>
    </source>
</evidence>
<keyword evidence="12" id="KW-0720">Serine protease</keyword>
<dbReference type="GO" id="GO:0070062">
    <property type="term" value="C:extracellular exosome"/>
    <property type="evidence" value="ECO:0007669"/>
    <property type="project" value="TreeGrafter"/>
</dbReference>
<evidence type="ECO:0000256" key="11">
    <source>
        <dbReference type="ARBA" id="ARBA00022801"/>
    </source>
</evidence>
<feature type="domain" description="Sushi" evidence="22">
    <location>
        <begin position="177"/>
        <end position="236"/>
    </location>
</feature>
<dbReference type="SUPFAM" id="SSF50494">
    <property type="entry name" value="Trypsin-like serine proteases"/>
    <property type="match status" value="1"/>
</dbReference>
<dbReference type="SMART" id="SM00020">
    <property type="entry name" value="Tryp_SPc"/>
    <property type="match status" value="1"/>
</dbReference>
<accession>A0AA88PF90</accession>
<organism evidence="23 24">
    <name type="scientific">Cirrhinus molitorella</name>
    <name type="common">mud carp</name>
    <dbReference type="NCBI Taxonomy" id="172907"/>
    <lineage>
        <taxon>Eukaryota</taxon>
        <taxon>Metazoa</taxon>
        <taxon>Chordata</taxon>
        <taxon>Craniata</taxon>
        <taxon>Vertebrata</taxon>
        <taxon>Euteleostomi</taxon>
        <taxon>Actinopterygii</taxon>
        <taxon>Neopterygii</taxon>
        <taxon>Teleostei</taxon>
        <taxon>Ostariophysi</taxon>
        <taxon>Cypriniformes</taxon>
        <taxon>Cyprinidae</taxon>
        <taxon>Labeoninae</taxon>
        <taxon>Labeonini</taxon>
        <taxon>Cirrhinus</taxon>
    </lineage>
</organism>
<keyword evidence="7 18" id="KW-0768">Sushi</keyword>